<dbReference type="Pfam" id="PF03334">
    <property type="entry name" value="PhaG_MnhG_YufB"/>
    <property type="match status" value="1"/>
</dbReference>
<evidence type="ECO:0000313" key="5">
    <source>
        <dbReference type="EMBL" id="RKQ15822.1"/>
    </source>
</evidence>
<keyword evidence="3" id="KW-0813">Transport</keyword>
<dbReference type="EMBL" id="RBZO01000011">
    <property type="protein sequence ID" value="RKQ15822.1"/>
    <property type="molecule type" value="Genomic_DNA"/>
</dbReference>
<dbReference type="NCBIfam" id="NF009236">
    <property type="entry name" value="PRK12586.1"/>
    <property type="match status" value="1"/>
</dbReference>
<feature type="transmembrane region" description="Helical" evidence="4">
    <location>
        <begin position="6"/>
        <end position="30"/>
    </location>
</feature>
<dbReference type="AlphaFoldDB" id="A0A494Z011"/>
<sequence length="124" mass="13750">MTVSEMIEFFAALLILIGAIMAVISAVGIIRFPDVYTRSHAATKASTLAVLLTLSGAFVYYWVMESVISVRLILGIIFVFLTSPVSGHLISRAAYRKNVKMTDLTIEDELREIVHGKKKEHHGE</sequence>
<dbReference type="PANTHER" id="PTHR34703">
    <property type="entry name" value="ANTIPORTER SUBUNIT MNHG2-RELATED"/>
    <property type="match status" value="1"/>
</dbReference>
<dbReference type="RefSeq" id="WP_121130712.1">
    <property type="nucleotide sequence ID" value="NZ_JBHUFK010000062.1"/>
</dbReference>
<organism evidence="5 6">
    <name type="scientific">Oceanobacillus bengalensis</name>
    <dbReference type="NCBI Taxonomy" id="1435466"/>
    <lineage>
        <taxon>Bacteria</taxon>
        <taxon>Bacillati</taxon>
        <taxon>Bacillota</taxon>
        <taxon>Bacilli</taxon>
        <taxon>Bacillales</taxon>
        <taxon>Bacillaceae</taxon>
        <taxon>Oceanobacillus</taxon>
    </lineage>
</organism>
<name>A0A494Z011_9BACI</name>
<evidence type="ECO:0000313" key="6">
    <source>
        <dbReference type="Proteomes" id="UP000281813"/>
    </source>
</evidence>
<keyword evidence="6" id="KW-1185">Reference proteome</keyword>
<comment type="caution">
    <text evidence="5">The sequence shown here is derived from an EMBL/GenBank/DDBJ whole genome shotgun (WGS) entry which is preliminary data.</text>
</comment>
<evidence type="ECO:0000256" key="4">
    <source>
        <dbReference type="SAM" id="Phobius"/>
    </source>
</evidence>
<dbReference type="Proteomes" id="UP000281813">
    <property type="component" value="Unassembled WGS sequence"/>
</dbReference>
<dbReference type="OrthoDB" id="9806575at2"/>
<comment type="similarity">
    <text evidence="2">Belongs to the CPA3 antiporters (TC 2.A.63) subunit G family.</text>
</comment>
<keyword evidence="4" id="KW-1133">Transmembrane helix</keyword>
<dbReference type="PANTHER" id="PTHR34703:SF1">
    <property type="entry name" value="ANTIPORTER SUBUNIT MNHG2-RELATED"/>
    <property type="match status" value="1"/>
</dbReference>
<proteinExistence type="inferred from homology"/>
<keyword evidence="4" id="KW-0472">Membrane</keyword>
<accession>A0A494Z011</accession>
<dbReference type="GO" id="GO:0016020">
    <property type="term" value="C:membrane"/>
    <property type="evidence" value="ECO:0007669"/>
    <property type="project" value="UniProtKB-SubCell"/>
</dbReference>
<dbReference type="NCBIfam" id="TIGR01300">
    <property type="entry name" value="CPA3_mnhG_phaG"/>
    <property type="match status" value="1"/>
</dbReference>
<reference evidence="5 6" key="1">
    <citation type="journal article" date="2015" name="Antonie Van Leeuwenhoek">
        <title>Oceanobacillus bengalensis sp. nov., a bacterium isolated from seawater of the Bay of Bengal.</title>
        <authorList>
            <person name="Yongchang O."/>
            <person name="Xiang W."/>
            <person name="Wang G."/>
        </authorList>
    </citation>
    <scope>NUCLEOTIDE SEQUENCE [LARGE SCALE GENOMIC DNA]</scope>
    <source>
        <strain evidence="5 6">MCCC 1K00260</strain>
    </source>
</reference>
<evidence type="ECO:0000256" key="3">
    <source>
        <dbReference type="ARBA" id="ARBA00022449"/>
    </source>
</evidence>
<keyword evidence="4" id="KW-0812">Transmembrane</keyword>
<feature type="transmembrane region" description="Helical" evidence="4">
    <location>
        <begin position="68"/>
        <end position="91"/>
    </location>
</feature>
<keyword evidence="3" id="KW-0050">Antiport</keyword>
<dbReference type="NCBIfam" id="NF009314">
    <property type="entry name" value="PRK12674.1-2"/>
    <property type="match status" value="1"/>
</dbReference>
<dbReference type="InterPro" id="IPR005133">
    <property type="entry name" value="PhaG_MnhG_YufB"/>
</dbReference>
<evidence type="ECO:0000256" key="1">
    <source>
        <dbReference type="ARBA" id="ARBA00004141"/>
    </source>
</evidence>
<feature type="transmembrane region" description="Helical" evidence="4">
    <location>
        <begin position="42"/>
        <end position="62"/>
    </location>
</feature>
<comment type="subcellular location">
    <subcellularLocation>
        <location evidence="1">Membrane</location>
        <topology evidence="1">Multi-pass membrane protein</topology>
    </subcellularLocation>
</comment>
<evidence type="ECO:0000256" key="2">
    <source>
        <dbReference type="ARBA" id="ARBA00008404"/>
    </source>
</evidence>
<dbReference type="GO" id="GO:0015385">
    <property type="term" value="F:sodium:proton antiporter activity"/>
    <property type="evidence" value="ECO:0007669"/>
    <property type="project" value="TreeGrafter"/>
</dbReference>
<gene>
    <name evidence="5" type="ORF">D8M05_08665</name>
</gene>
<protein>
    <submittedName>
        <fullName evidence="5">Na+/H+ antiporter subunit G</fullName>
    </submittedName>
</protein>